<protein>
    <recommendedName>
        <fullName evidence="2">E3 ubiquitin-protein ligase CHFR</fullName>
    </recommendedName>
</protein>
<dbReference type="GO" id="GO:0005829">
    <property type="term" value="C:cytosol"/>
    <property type="evidence" value="ECO:0007669"/>
    <property type="project" value="TreeGrafter"/>
</dbReference>
<name>A0A195F1R1_9HYME</name>
<dbReference type="GO" id="GO:0008270">
    <property type="term" value="F:zinc ion binding"/>
    <property type="evidence" value="ECO:0007669"/>
    <property type="project" value="UniProtKB-KW"/>
</dbReference>
<keyword evidence="7" id="KW-0862">Zinc</keyword>
<evidence type="ECO:0000256" key="8">
    <source>
        <dbReference type="PROSITE-ProRule" id="PRU00175"/>
    </source>
</evidence>
<dbReference type="Pfam" id="PF00498">
    <property type="entry name" value="FHA"/>
    <property type="match status" value="1"/>
</dbReference>
<feature type="domain" description="FHA" evidence="9">
    <location>
        <begin position="36"/>
        <end position="85"/>
    </location>
</feature>
<dbReference type="GO" id="GO:0070936">
    <property type="term" value="P:protein K48-linked ubiquitination"/>
    <property type="evidence" value="ECO:0007669"/>
    <property type="project" value="TreeGrafter"/>
</dbReference>
<organism evidence="11 12">
    <name type="scientific">Trachymyrmex septentrionalis</name>
    <dbReference type="NCBI Taxonomy" id="34720"/>
    <lineage>
        <taxon>Eukaryota</taxon>
        <taxon>Metazoa</taxon>
        <taxon>Ecdysozoa</taxon>
        <taxon>Arthropoda</taxon>
        <taxon>Hexapoda</taxon>
        <taxon>Insecta</taxon>
        <taxon>Pterygota</taxon>
        <taxon>Neoptera</taxon>
        <taxon>Endopterygota</taxon>
        <taxon>Hymenoptera</taxon>
        <taxon>Apocrita</taxon>
        <taxon>Aculeata</taxon>
        <taxon>Formicoidea</taxon>
        <taxon>Formicidae</taxon>
        <taxon>Myrmicinae</taxon>
        <taxon>Trachymyrmex</taxon>
    </lineage>
</organism>
<dbReference type="InterPro" id="IPR013083">
    <property type="entry name" value="Znf_RING/FYVE/PHD"/>
</dbReference>
<dbReference type="AlphaFoldDB" id="A0A195F1R1"/>
<evidence type="ECO:0000256" key="5">
    <source>
        <dbReference type="ARBA" id="ARBA00022771"/>
    </source>
</evidence>
<keyword evidence="12" id="KW-1185">Reference proteome</keyword>
<reference evidence="11 12" key="1">
    <citation type="submission" date="2016-03" db="EMBL/GenBank/DDBJ databases">
        <title>Trachymyrmex septentrionalis WGS genome.</title>
        <authorList>
            <person name="Nygaard S."/>
            <person name="Hu H."/>
            <person name="Boomsma J."/>
            <person name="Zhang G."/>
        </authorList>
    </citation>
    <scope>NUCLEOTIDE SEQUENCE [LARGE SCALE GENOMIC DNA]</scope>
    <source>
        <strain evidence="11">Tsep2-gDNA-1</strain>
        <tissue evidence="11">Whole body</tissue>
    </source>
</reference>
<dbReference type="Pfam" id="PF13920">
    <property type="entry name" value="zf-C3HC4_3"/>
    <property type="match status" value="1"/>
</dbReference>
<dbReference type="GO" id="GO:0005634">
    <property type="term" value="C:nucleus"/>
    <property type="evidence" value="ECO:0007669"/>
    <property type="project" value="TreeGrafter"/>
</dbReference>
<evidence type="ECO:0000256" key="7">
    <source>
        <dbReference type="ARBA" id="ARBA00022833"/>
    </source>
</evidence>
<keyword evidence="5 8" id="KW-0863">Zinc-finger</keyword>
<dbReference type="GO" id="GO:0042393">
    <property type="term" value="F:histone binding"/>
    <property type="evidence" value="ECO:0007669"/>
    <property type="project" value="TreeGrafter"/>
</dbReference>
<dbReference type="Gene3D" id="3.30.40.10">
    <property type="entry name" value="Zinc/RING finger domain, C3HC4 (zinc finger)"/>
    <property type="match status" value="1"/>
</dbReference>
<dbReference type="GO" id="GO:0006302">
    <property type="term" value="P:double-strand break repair"/>
    <property type="evidence" value="ECO:0007669"/>
    <property type="project" value="TreeGrafter"/>
</dbReference>
<dbReference type="GO" id="GO:0061630">
    <property type="term" value="F:ubiquitin protein ligase activity"/>
    <property type="evidence" value="ECO:0007669"/>
    <property type="project" value="TreeGrafter"/>
</dbReference>
<dbReference type="SUPFAM" id="SSF57850">
    <property type="entry name" value="RING/U-box"/>
    <property type="match status" value="1"/>
</dbReference>
<gene>
    <name evidence="11" type="ORF">ALC56_11423</name>
</gene>
<dbReference type="SMART" id="SM00184">
    <property type="entry name" value="RING"/>
    <property type="match status" value="1"/>
</dbReference>
<keyword evidence="6" id="KW-0833">Ubl conjugation pathway</keyword>
<dbReference type="STRING" id="34720.A0A195F1R1"/>
<evidence type="ECO:0000256" key="4">
    <source>
        <dbReference type="ARBA" id="ARBA00022723"/>
    </source>
</evidence>
<dbReference type="GO" id="GO:0000151">
    <property type="term" value="C:ubiquitin ligase complex"/>
    <property type="evidence" value="ECO:0007669"/>
    <property type="project" value="TreeGrafter"/>
</dbReference>
<dbReference type="InterPro" id="IPR001841">
    <property type="entry name" value="Znf_RING"/>
</dbReference>
<evidence type="ECO:0000259" key="10">
    <source>
        <dbReference type="PROSITE" id="PS50089"/>
    </source>
</evidence>
<dbReference type="CDD" id="cd00060">
    <property type="entry name" value="FHA"/>
    <property type="match status" value="1"/>
</dbReference>
<evidence type="ECO:0000313" key="12">
    <source>
        <dbReference type="Proteomes" id="UP000078541"/>
    </source>
</evidence>
<evidence type="ECO:0000313" key="11">
    <source>
        <dbReference type="EMBL" id="KYN34316.1"/>
    </source>
</evidence>
<dbReference type="PANTHER" id="PTHR15067:SF4">
    <property type="entry name" value="E3 UBIQUITIN-PROTEIN LIGASE RNF8"/>
    <property type="match status" value="1"/>
</dbReference>
<dbReference type="PANTHER" id="PTHR15067">
    <property type="entry name" value="E3 UBIQUITIN-PROTEIN LIGASE RNF8"/>
    <property type="match status" value="1"/>
</dbReference>
<dbReference type="InterPro" id="IPR017907">
    <property type="entry name" value="Znf_RING_CS"/>
</dbReference>
<dbReference type="InterPro" id="IPR000253">
    <property type="entry name" value="FHA_dom"/>
</dbReference>
<evidence type="ECO:0000256" key="3">
    <source>
        <dbReference type="ARBA" id="ARBA00022679"/>
    </source>
</evidence>
<dbReference type="PROSITE" id="PS50089">
    <property type="entry name" value="ZF_RING_2"/>
    <property type="match status" value="1"/>
</dbReference>
<feature type="domain" description="RING-type" evidence="10">
    <location>
        <begin position="211"/>
        <end position="249"/>
    </location>
</feature>
<dbReference type="PROSITE" id="PS00518">
    <property type="entry name" value="ZF_RING_1"/>
    <property type="match status" value="1"/>
</dbReference>
<evidence type="ECO:0000259" key="9">
    <source>
        <dbReference type="PROSITE" id="PS50006"/>
    </source>
</evidence>
<proteinExistence type="inferred from homology"/>
<dbReference type="GO" id="GO:0035861">
    <property type="term" value="C:site of double-strand break"/>
    <property type="evidence" value="ECO:0007669"/>
    <property type="project" value="TreeGrafter"/>
</dbReference>
<sequence>MEHSKRTLSDEEPKILEPVLIKTVTNERINIDKNEFKIGRARDNDEIILDVMISRRHCIFRCIGQNEWTLKDLSSSGTFVNGNTIGPGEVQNVRPGDTIQFSPNETFRYVFTLTEKEHCVKKARIDEKILDTVLVKQRTFAKNQELNTSGEIASTSECIFLNLNGDQFEVPQYEIIDTIDLTEINQNILETNINENILGKVSNIMDEQLTCAICSELFIKATTLNCAHTFCHHCINSWNKKQKNCPVCRKPVISMIRSLVLDNFIESMIDNLPTELKNRRKEIIQDRKVLTTKKRMY</sequence>
<comment type="similarity">
    <text evidence="1">Belongs to the CHFR family.</text>
</comment>
<keyword evidence="4" id="KW-0479">Metal-binding</keyword>
<keyword evidence="3" id="KW-0808">Transferase</keyword>
<dbReference type="GO" id="GO:0006511">
    <property type="term" value="P:ubiquitin-dependent protein catabolic process"/>
    <property type="evidence" value="ECO:0007669"/>
    <property type="project" value="TreeGrafter"/>
</dbReference>
<dbReference type="Proteomes" id="UP000078541">
    <property type="component" value="Unassembled WGS sequence"/>
</dbReference>
<evidence type="ECO:0000256" key="6">
    <source>
        <dbReference type="ARBA" id="ARBA00022786"/>
    </source>
</evidence>
<dbReference type="SUPFAM" id="SSF49879">
    <property type="entry name" value="SMAD/FHA domain"/>
    <property type="match status" value="1"/>
</dbReference>
<dbReference type="PROSITE" id="PS50006">
    <property type="entry name" value="FHA_DOMAIN"/>
    <property type="match status" value="1"/>
</dbReference>
<dbReference type="EMBL" id="KQ981864">
    <property type="protein sequence ID" value="KYN34316.1"/>
    <property type="molecule type" value="Genomic_DNA"/>
</dbReference>
<dbReference type="InterPro" id="IPR008984">
    <property type="entry name" value="SMAD_FHA_dom_sf"/>
</dbReference>
<accession>A0A195F1R1</accession>
<dbReference type="Gene3D" id="2.60.200.20">
    <property type="match status" value="1"/>
</dbReference>
<evidence type="ECO:0000256" key="1">
    <source>
        <dbReference type="ARBA" id="ARBA00005797"/>
    </source>
</evidence>
<dbReference type="SMART" id="SM00240">
    <property type="entry name" value="FHA"/>
    <property type="match status" value="1"/>
</dbReference>
<evidence type="ECO:0000256" key="2">
    <source>
        <dbReference type="ARBA" id="ARBA00017908"/>
    </source>
</evidence>